<accession>A0A2W2GB66</accession>
<evidence type="ECO:0000313" key="1">
    <source>
        <dbReference type="EMBL" id="PZG46996.1"/>
    </source>
</evidence>
<evidence type="ECO:0000313" key="2">
    <source>
        <dbReference type="Proteomes" id="UP000248544"/>
    </source>
</evidence>
<dbReference type="Proteomes" id="UP000248544">
    <property type="component" value="Unassembled WGS sequence"/>
</dbReference>
<sequence length="85" mass="9078">MHVMAVSTVADQDGFWDALKNAHGRLPGKARWALAVASTDGGRAVNVIVHDSVEGVREFMEEYAGPFATTDYFQADAANAVGLPE</sequence>
<organism evidence="1 2">
    <name type="scientific">Spongiactinospora gelatinilytica</name>
    <dbReference type="NCBI Taxonomy" id="2666298"/>
    <lineage>
        <taxon>Bacteria</taxon>
        <taxon>Bacillati</taxon>
        <taxon>Actinomycetota</taxon>
        <taxon>Actinomycetes</taxon>
        <taxon>Streptosporangiales</taxon>
        <taxon>Streptosporangiaceae</taxon>
        <taxon>Spongiactinospora</taxon>
    </lineage>
</organism>
<keyword evidence="2" id="KW-1185">Reference proteome</keyword>
<comment type="caution">
    <text evidence="1">The sequence shown here is derived from an EMBL/GenBank/DDBJ whole genome shotgun (WGS) entry which is preliminary data.</text>
</comment>
<gene>
    <name evidence="1" type="ORF">C1I98_13880</name>
</gene>
<proteinExistence type="predicted"/>
<evidence type="ECO:0008006" key="3">
    <source>
        <dbReference type="Google" id="ProtNLM"/>
    </source>
</evidence>
<dbReference type="AlphaFoldDB" id="A0A2W2GB66"/>
<reference evidence="1 2" key="1">
    <citation type="submission" date="2018-01" db="EMBL/GenBank/DDBJ databases">
        <title>Draft genome sequence of Sphaerisporangium sp. 7K107.</title>
        <authorList>
            <person name="Sahin N."/>
            <person name="Saygin H."/>
            <person name="Ay H."/>
        </authorList>
    </citation>
    <scope>NUCLEOTIDE SEQUENCE [LARGE SCALE GENOMIC DNA]</scope>
    <source>
        <strain evidence="1 2">7K107</strain>
    </source>
</reference>
<dbReference type="EMBL" id="POUA01000090">
    <property type="protein sequence ID" value="PZG46996.1"/>
    <property type="molecule type" value="Genomic_DNA"/>
</dbReference>
<name>A0A2W2GB66_9ACTN</name>
<protein>
    <recommendedName>
        <fullName evidence="3">Antibiotic biosynthesis monooxygenase</fullName>
    </recommendedName>
</protein>